<dbReference type="Pfam" id="PF03372">
    <property type="entry name" value="Exo_endo_phos"/>
    <property type="match status" value="1"/>
</dbReference>
<evidence type="ECO:0000259" key="3">
    <source>
        <dbReference type="Pfam" id="PF03372"/>
    </source>
</evidence>
<feature type="transmembrane region" description="Helical" evidence="2">
    <location>
        <begin position="48"/>
        <end position="67"/>
    </location>
</feature>
<dbReference type="GO" id="GO:0004519">
    <property type="term" value="F:endonuclease activity"/>
    <property type="evidence" value="ECO:0007669"/>
    <property type="project" value="UniProtKB-KW"/>
</dbReference>
<dbReference type="SUPFAM" id="SSF56219">
    <property type="entry name" value="DNase I-like"/>
    <property type="match status" value="1"/>
</dbReference>
<keyword evidence="2" id="KW-1133">Transmembrane helix</keyword>
<name>A0A6B2GZT5_9BACT</name>
<keyword evidence="2" id="KW-0472">Membrane</keyword>
<feature type="transmembrane region" description="Helical" evidence="2">
    <location>
        <begin position="15"/>
        <end position="36"/>
    </location>
</feature>
<organism evidence="4 5">
    <name type="scientific">Pontibacter fetidus</name>
    <dbReference type="NCBI Taxonomy" id="2700082"/>
    <lineage>
        <taxon>Bacteria</taxon>
        <taxon>Pseudomonadati</taxon>
        <taxon>Bacteroidota</taxon>
        <taxon>Cytophagia</taxon>
        <taxon>Cytophagales</taxon>
        <taxon>Hymenobacteraceae</taxon>
        <taxon>Pontibacter</taxon>
    </lineage>
</organism>
<keyword evidence="2" id="KW-0812">Transmembrane</keyword>
<feature type="domain" description="Endonuclease/exonuclease/phosphatase" evidence="3">
    <location>
        <begin position="123"/>
        <end position="327"/>
    </location>
</feature>
<evidence type="ECO:0000256" key="2">
    <source>
        <dbReference type="SAM" id="Phobius"/>
    </source>
</evidence>
<keyword evidence="4" id="KW-0255">Endonuclease</keyword>
<protein>
    <submittedName>
        <fullName evidence="4">Endonuclease</fullName>
    </submittedName>
</protein>
<dbReference type="RefSeq" id="WP_162346566.1">
    <property type="nucleotide sequence ID" value="NZ_JAAEAA010000013.1"/>
</dbReference>
<dbReference type="EMBL" id="JAAEAA010000013">
    <property type="protein sequence ID" value="NDK56509.1"/>
    <property type="molecule type" value="Genomic_DNA"/>
</dbReference>
<evidence type="ECO:0000313" key="4">
    <source>
        <dbReference type="EMBL" id="NDK56509.1"/>
    </source>
</evidence>
<feature type="compositionally biased region" description="Acidic residues" evidence="1">
    <location>
        <begin position="345"/>
        <end position="361"/>
    </location>
</feature>
<keyword evidence="4" id="KW-0540">Nuclease</keyword>
<accession>A0A6B2GZT5</accession>
<dbReference type="Proteomes" id="UP000478546">
    <property type="component" value="Unassembled WGS sequence"/>
</dbReference>
<feature type="transmembrane region" description="Helical" evidence="2">
    <location>
        <begin position="79"/>
        <end position="99"/>
    </location>
</feature>
<proteinExistence type="predicted"/>
<evidence type="ECO:0000256" key="1">
    <source>
        <dbReference type="SAM" id="MobiDB-lite"/>
    </source>
</evidence>
<gene>
    <name evidence="4" type="ORF">GWO68_11315</name>
</gene>
<dbReference type="InterPro" id="IPR036691">
    <property type="entry name" value="Endo/exonu/phosph_ase_sf"/>
</dbReference>
<evidence type="ECO:0000313" key="5">
    <source>
        <dbReference type="Proteomes" id="UP000478546"/>
    </source>
</evidence>
<sequence length="378" mass="43387">MSVAPKPSALIRRPALVITLQALASFAILATFLPLLPSQEWYIRVFDYPRLQLFTLAIVSLLLYNWLAPKTRKRDKFLLVALLVAIVYQAVNIYPYTFLAPKEVKDAAKDSPTDAMLSLLVSNVLMYNKEHGKLIALIQKQEPDIVLLLESDSVWQQAMQPATKKFPYRVEIPLQNTYGMHLYSKLPLRQQKVDYLLDKDIPSIKTFVKLRNGVWVELHVVHPKPPVPTEDATSEKRDAEIVMIARDIANSKYPVVVAGDFNDVAWSRTTELFQEVSGLLDPRLGRGFYNTFNANYLILRWPLDHVFHSTHFKLESIKRLSNIESDHFPMYIRLSFSPENKYEQVEPEADEQTQEDASEIIEEGKEEAAEDKREGKSE</sequence>
<reference evidence="4 5" key="1">
    <citation type="submission" date="2020-01" db="EMBL/GenBank/DDBJ databases">
        <authorList>
            <person name="Kim M.K."/>
        </authorList>
    </citation>
    <scope>NUCLEOTIDE SEQUENCE [LARGE SCALE GENOMIC DNA]</scope>
    <source>
        <strain evidence="4 5">BT213</strain>
    </source>
</reference>
<comment type="caution">
    <text evidence="4">The sequence shown here is derived from an EMBL/GenBank/DDBJ whole genome shotgun (WGS) entry which is preliminary data.</text>
</comment>
<feature type="region of interest" description="Disordered" evidence="1">
    <location>
        <begin position="341"/>
        <end position="378"/>
    </location>
</feature>
<dbReference type="AlphaFoldDB" id="A0A6B2GZT5"/>
<keyword evidence="5" id="KW-1185">Reference proteome</keyword>
<dbReference type="InterPro" id="IPR005135">
    <property type="entry name" value="Endo/exonuclease/phosphatase"/>
</dbReference>
<feature type="compositionally biased region" description="Basic and acidic residues" evidence="1">
    <location>
        <begin position="362"/>
        <end position="378"/>
    </location>
</feature>
<keyword evidence="4" id="KW-0378">Hydrolase</keyword>
<dbReference type="Gene3D" id="3.60.10.10">
    <property type="entry name" value="Endonuclease/exonuclease/phosphatase"/>
    <property type="match status" value="1"/>
</dbReference>